<evidence type="ECO:0000256" key="1">
    <source>
        <dbReference type="ARBA" id="ARBA00004141"/>
    </source>
</evidence>
<name>A0A0D3J776_EMIH1</name>
<dbReference type="STRING" id="2903.R1E8K5"/>
<sequence length="242" mass="25763">MLIPLTSALLIFFTLAGGVCAEVFTSFFFTYVTRPYDIGERVYVATPGSSPALSSLIVKDVEVLRTHFLTANGEAMVVSNSSVKNMALTNLSRSGKLTLLVQLMVPAATQSSKINELLDAIATFAVESGEWSECENQFGEAALDKGHLLLNIWPTSVLAAHDIMGVYGAKSRLLLFAHAYMQAAKIEYVLPVQPLRESAAPRTGFGGVVEQALSAAAVEKLTKKGSAAGSNFPFGVARGARS</sequence>
<dbReference type="Proteomes" id="UP000013827">
    <property type="component" value="Unassembled WGS sequence"/>
</dbReference>
<evidence type="ECO:0000313" key="6">
    <source>
        <dbReference type="Proteomes" id="UP000013827"/>
    </source>
</evidence>
<keyword evidence="6" id="KW-1185">Reference proteome</keyword>
<proteinExistence type="inferred from homology"/>
<dbReference type="KEGG" id="ehx:EMIHUDRAFT_424826"/>
<dbReference type="RefSeq" id="XP_005771790.1">
    <property type="nucleotide sequence ID" value="XM_005771733.1"/>
</dbReference>
<organism evidence="5 6">
    <name type="scientific">Emiliania huxleyi (strain CCMP1516)</name>
    <dbReference type="NCBI Taxonomy" id="280463"/>
    <lineage>
        <taxon>Eukaryota</taxon>
        <taxon>Haptista</taxon>
        <taxon>Haptophyta</taxon>
        <taxon>Prymnesiophyceae</taxon>
        <taxon>Isochrysidales</taxon>
        <taxon>Noelaerhabdaceae</taxon>
        <taxon>Emiliania</taxon>
    </lineage>
</organism>
<accession>A0A0D3J776</accession>
<comment type="subcellular location">
    <subcellularLocation>
        <location evidence="1">Membrane</location>
        <topology evidence="1">Multi-pass membrane protein</topology>
    </subcellularLocation>
</comment>
<dbReference type="HOGENOM" id="CLU_099252_0_0_1"/>
<dbReference type="EnsemblProtists" id="EOD19361">
    <property type="protein sequence ID" value="EOD19361"/>
    <property type="gene ID" value="EMIHUDRAFT_424826"/>
</dbReference>
<dbReference type="GO" id="GO:0008381">
    <property type="term" value="F:mechanosensitive monoatomic ion channel activity"/>
    <property type="evidence" value="ECO:0007669"/>
    <property type="project" value="TreeGrafter"/>
</dbReference>
<dbReference type="GO" id="GO:0006820">
    <property type="term" value="P:monoatomic anion transport"/>
    <property type="evidence" value="ECO:0007669"/>
    <property type="project" value="TreeGrafter"/>
</dbReference>
<dbReference type="AlphaFoldDB" id="A0A0D3J776"/>
<evidence type="ECO:0000313" key="5">
    <source>
        <dbReference type="EnsemblProtists" id="EOD19361"/>
    </source>
</evidence>
<feature type="signal peptide" evidence="3">
    <location>
        <begin position="1"/>
        <end position="21"/>
    </location>
</feature>
<evidence type="ECO:0000256" key="2">
    <source>
        <dbReference type="ARBA" id="ARBA00008017"/>
    </source>
</evidence>
<evidence type="ECO:0000259" key="4">
    <source>
        <dbReference type="Pfam" id="PF00924"/>
    </source>
</evidence>
<dbReference type="GO" id="GO:0005886">
    <property type="term" value="C:plasma membrane"/>
    <property type="evidence" value="ECO:0007669"/>
    <property type="project" value="TreeGrafter"/>
</dbReference>
<reference evidence="6" key="1">
    <citation type="journal article" date="2013" name="Nature">
        <title>Pan genome of the phytoplankton Emiliania underpins its global distribution.</title>
        <authorList>
            <person name="Read B.A."/>
            <person name="Kegel J."/>
            <person name="Klute M.J."/>
            <person name="Kuo A."/>
            <person name="Lefebvre S.C."/>
            <person name="Maumus F."/>
            <person name="Mayer C."/>
            <person name="Miller J."/>
            <person name="Monier A."/>
            <person name="Salamov A."/>
            <person name="Young J."/>
            <person name="Aguilar M."/>
            <person name="Claverie J.M."/>
            <person name="Frickenhaus S."/>
            <person name="Gonzalez K."/>
            <person name="Herman E.K."/>
            <person name="Lin Y.C."/>
            <person name="Napier J."/>
            <person name="Ogata H."/>
            <person name="Sarno A.F."/>
            <person name="Shmutz J."/>
            <person name="Schroeder D."/>
            <person name="de Vargas C."/>
            <person name="Verret F."/>
            <person name="von Dassow P."/>
            <person name="Valentin K."/>
            <person name="Van de Peer Y."/>
            <person name="Wheeler G."/>
            <person name="Dacks J.B."/>
            <person name="Delwiche C.F."/>
            <person name="Dyhrman S.T."/>
            <person name="Glockner G."/>
            <person name="John U."/>
            <person name="Richards T."/>
            <person name="Worden A.Z."/>
            <person name="Zhang X."/>
            <person name="Grigoriev I.V."/>
            <person name="Allen A.E."/>
            <person name="Bidle K."/>
            <person name="Borodovsky M."/>
            <person name="Bowler C."/>
            <person name="Brownlee C."/>
            <person name="Cock J.M."/>
            <person name="Elias M."/>
            <person name="Gladyshev V.N."/>
            <person name="Groth M."/>
            <person name="Guda C."/>
            <person name="Hadaegh A."/>
            <person name="Iglesias-Rodriguez M.D."/>
            <person name="Jenkins J."/>
            <person name="Jones B.M."/>
            <person name="Lawson T."/>
            <person name="Leese F."/>
            <person name="Lindquist E."/>
            <person name="Lobanov A."/>
            <person name="Lomsadze A."/>
            <person name="Malik S.B."/>
            <person name="Marsh M.E."/>
            <person name="Mackinder L."/>
            <person name="Mock T."/>
            <person name="Mueller-Roeber B."/>
            <person name="Pagarete A."/>
            <person name="Parker M."/>
            <person name="Probert I."/>
            <person name="Quesneville H."/>
            <person name="Raines C."/>
            <person name="Rensing S.A."/>
            <person name="Riano-Pachon D.M."/>
            <person name="Richier S."/>
            <person name="Rokitta S."/>
            <person name="Shiraiwa Y."/>
            <person name="Soanes D.M."/>
            <person name="van der Giezen M."/>
            <person name="Wahlund T.M."/>
            <person name="Williams B."/>
            <person name="Wilson W."/>
            <person name="Wolfe G."/>
            <person name="Wurch L.L."/>
        </authorList>
    </citation>
    <scope>NUCLEOTIDE SEQUENCE</scope>
</reference>
<dbReference type="PANTHER" id="PTHR31618">
    <property type="entry name" value="MECHANOSENSITIVE ION CHANNEL PROTEIN 5"/>
    <property type="match status" value="1"/>
</dbReference>
<feature type="domain" description="Mechanosensitive ion channel MscS" evidence="4">
    <location>
        <begin position="26"/>
        <end position="93"/>
    </location>
</feature>
<protein>
    <recommendedName>
        <fullName evidence="4">Mechanosensitive ion channel MscS domain-containing protein</fullName>
    </recommendedName>
</protein>
<dbReference type="Pfam" id="PF00924">
    <property type="entry name" value="MS_channel_2nd"/>
    <property type="match status" value="1"/>
</dbReference>
<dbReference type="eggNOG" id="KOG4629">
    <property type="taxonomic scope" value="Eukaryota"/>
</dbReference>
<dbReference type="InterPro" id="IPR016688">
    <property type="entry name" value="MscS-like_plants/fungi"/>
</dbReference>
<dbReference type="PANTHER" id="PTHR31618:SF1">
    <property type="entry name" value="EF-HAND DOMAIN-CONTAINING PROTEIN"/>
    <property type="match status" value="1"/>
</dbReference>
<reference evidence="5" key="2">
    <citation type="submission" date="2024-10" db="UniProtKB">
        <authorList>
            <consortium name="EnsemblProtists"/>
        </authorList>
    </citation>
    <scope>IDENTIFICATION</scope>
</reference>
<feature type="chain" id="PRO_5044254618" description="Mechanosensitive ion channel MscS domain-containing protein" evidence="3">
    <location>
        <begin position="22"/>
        <end position="242"/>
    </location>
</feature>
<dbReference type="GeneID" id="17264905"/>
<evidence type="ECO:0000256" key="3">
    <source>
        <dbReference type="SAM" id="SignalP"/>
    </source>
</evidence>
<dbReference type="PaxDb" id="2903-EOD19361"/>
<comment type="similarity">
    <text evidence="2">Belongs to the MscS (TC 1.A.23) family.</text>
</comment>
<dbReference type="InterPro" id="IPR006685">
    <property type="entry name" value="MscS_channel_2nd"/>
</dbReference>
<keyword evidence="3" id="KW-0732">Signal</keyword>